<evidence type="ECO:0000256" key="4">
    <source>
        <dbReference type="ARBA" id="ARBA00023163"/>
    </source>
</evidence>
<dbReference type="GO" id="GO:0003677">
    <property type="term" value="F:DNA binding"/>
    <property type="evidence" value="ECO:0007669"/>
    <property type="project" value="UniProtKB-KW"/>
</dbReference>
<dbReference type="SUPFAM" id="SSF46785">
    <property type="entry name" value="Winged helix' DNA-binding domain"/>
    <property type="match status" value="1"/>
</dbReference>
<dbReference type="GO" id="GO:0003700">
    <property type="term" value="F:DNA-binding transcription factor activity"/>
    <property type="evidence" value="ECO:0007669"/>
    <property type="project" value="InterPro"/>
</dbReference>
<keyword evidence="4" id="KW-0804">Transcription</keyword>
<evidence type="ECO:0000256" key="2">
    <source>
        <dbReference type="ARBA" id="ARBA00023015"/>
    </source>
</evidence>
<organism evidence="6 7">
    <name type="scientific">Ensifer canadensis</name>
    <dbReference type="NCBI Taxonomy" id="555315"/>
    <lineage>
        <taxon>Bacteria</taxon>
        <taxon>Pseudomonadati</taxon>
        <taxon>Pseudomonadota</taxon>
        <taxon>Alphaproteobacteria</taxon>
        <taxon>Hyphomicrobiales</taxon>
        <taxon>Rhizobiaceae</taxon>
        <taxon>Sinorhizobium/Ensifer group</taxon>
        <taxon>Ensifer</taxon>
    </lineage>
</organism>
<dbReference type="FunFam" id="1.10.10.10:FF:000001">
    <property type="entry name" value="LysR family transcriptional regulator"/>
    <property type="match status" value="1"/>
</dbReference>
<keyword evidence="2" id="KW-0805">Transcription regulation</keyword>
<dbReference type="InterPro" id="IPR050176">
    <property type="entry name" value="LTTR"/>
</dbReference>
<evidence type="ECO:0000256" key="3">
    <source>
        <dbReference type="ARBA" id="ARBA00023125"/>
    </source>
</evidence>
<dbReference type="InterPro" id="IPR005119">
    <property type="entry name" value="LysR_subst-bd"/>
</dbReference>
<dbReference type="Proteomes" id="UP000744980">
    <property type="component" value="Unassembled WGS sequence"/>
</dbReference>
<dbReference type="InterPro" id="IPR036390">
    <property type="entry name" value="WH_DNA-bd_sf"/>
</dbReference>
<evidence type="ECO:0000256" key="1">
    <source>
        <dbReference type="ARBA" id="ARBA00009437"/>
    </source>
</evidence>
<accession>A0AAW4FQA6</accession>
<evidence type="ECO:0000313" key="7">
    <source>
        <dbReference type="Proteomes" id="UP000744980"/>
    </source>
</evidence>
<reference evidence="6 7" key="1">
    <citation type="submission" date="2020-01" db="EMBL/GenBank/DDBJ databases">
        <title>Draft genome assembly of Ensifer adhaerens T173.</title>
        <authorList>
            <person name="Craig J.E."/>
            <person name="Stinchcombe J.R."/>
        </authorList>
    </citation>
    <scope>NUCLEOTIDE SEQUENCE [LARGE SCALE GENOMIC DNA]</scope>
    <source>
        <strain evidence="6 7">T173</strain>
    </source>
</reference>
<dbReference type="PROSITE" id="PS50931">
    <property type="entry name" value="HTH_LYSR"/>
    <property type="match status" value="1"/>
</dbReference>
<sequence length="305" mass="32827">MVAMTTLDVDAVQAFVAIADFQSFTRAAEFLGSTQGAISVKLKRLEDRLGVRLLERTPRQVRLSAQGAVFIEGAREFLAAHERALAGLSSTRRRFGLGIAAHVAGPEVPTLLARLYAHDPGLCIEVRLETSRNLLGAFDRGELDAVIIRRDEDRRDGETLGPEHFGWFASPGFKRGPGEPLRLAALAPLCGVRDIATRALDAAGVPWVEVFVGVSTAVNAAVSAGLAVGPFSCRLAPSDTIEVSKQFGLPPLPSSEIVLHSTLTDARSRKALQTLAAAFRERHSVAIETDPSVQKTWRKIELSAC</sequence>
<protein>
    <submittedName>
        <fullName evidence="6">LysR family transcriptional regulator</fullName>
    </submittedName>
</protein>
<dbReference type="InterPro" id="IPR000847">
    <property type="entry name" value="LysR_HTH_N"/>
</dbReference>
<dbReference type="PANTHER" id="PTHR30579">
    <property type="entry name" value="TRANSCRIPTIONAL REGULATOR"/>
    <property type="match status" value="1"/>
</dbReference>
<dbReference type="InterPro" id="IPR036388">
    <property type="entry name" value="WH-like_DNA-bd_sf"/>
</dbReference>
<comment type="similarity">
    <text evidence="1">Belongs to the LysR transcriptional regulatory family.</text>
</comment>
<dbReference type="AlphaFoldDB" id="A0AAW4FQA6"/>
<dbReference type="EMBL" id="WXFA01000016">
    <property type="protein sequence ID" value="MBM3093486.1"/>
    <property type="molecule type" value="Genomic_DNA"/>
</dbReference>
<dbReference type="Gene3D" id="3.40.190.10">
    <property type="entry name" value="Periplasmic binding protein-like II"/>
    <property type="match status" value="2"/>
</dbReference>
<dbReference type="PRINTS" id="PR00039">
    <property type="entry name" value="HTHLYSR"/>
</dbReference>
<gene>
    <name evidence="6" type="ORF">GFB56_22215</name>
</gene>
<evidence type="ECO:0000259" key="5">
    <source>
        <dbReference type="PROSITE" id="PS50931"/>
    </source>
</evidence>
<proteinExistence type="inferred from homology"/>
<keyword evidence="3" id="KW-0238">DNA-binding</keyword>
<feature type="domain" description="HTH lysR-type" evidence="5">
    <location>
        <begin position="7"/>
        <end position="64"/>
    </location>
</feature>
<comment type="caution">
    <text evidence="6">The sequence shown here is derived from an EMBL/GenBank/DDBJ whole genome shotgun (WGS) entry which is preliminary data.</text>
</comment>
<dbReference type="Gene3D" id="1.10.10.10">
    <property type="entry name" value="Winged helix-like DNA-binding domain superfamily/Winged helix DNA-binding domain"/>
    <property type="match status" value="1"/>
</dbReference>
<name>A0AAW4FQA6_9HYPH</name>
<keyword evidence="7" id="KW-1185">Reference proteome</keyword>
<dbReference type="Pfam" id="PF00126">
    <property type="entry name" value="HTH_1"/>
    <property type="match status" value="1"/>
</dbReference>
<dbReference type="SUPFAM" id="SSF53850">
    <property type="entry name" value="Periplasmic binding protein-like II"/>
    <property type="match status" value="1"/>
</dbReference>
<dbReference type="Pfam" id="PF03466">
    <property type="entry name" value="LysR_substrate"/>
    <property type="match status" value="1"/>
</dbReference>
<evidence type="ECO:0000313" key="6">
    <source>
        <dbReference type="EMBL" id="MBM3093486.1"/>
    </source>
</evidence>
<dbReference type="PANTHER" id="PTHR30579:SF7">
    <property type="entry name" value="HTH-TYPE TRANSCRIPTIONAL REGULATOR LRHA-RELATED"/>
    <property type="match status" value="1"/>
</dbReference>